<feature type="coiled-coil region" evidence="1">
    <location>
        <begin position="215"/>
        <end position="242"/>
    </location>
</feature>
<feature type="compositionally biased region" description="Pro residues" evidence="2">
    <location>
        <begin position="72"/>
        <end position="84"/>
    </location>
</feature>
<dbReference type="EMBL" id="JAEHOC010000016">
    <property type="protein sequence ID" value="KAG2434817.1"/>
    <property type="molecule type" value="Genomic_DNA"/>
</dbReference>
<evidence type="ECO:0000313" key="4">
    <source>
        <dbReference type="Proteomes" id="UP000650467"/>
    </source>
</evidence>
<evidence type="ECO:0000313" key="3">
    <source>
        <dbReference type="EMBL" id="KAG2434817.1"/>
    </source>
</evidence>
<feature type="compositionally biased region" description="Basic residues" evidence="2">
    <location>
        <begin position="342"/>
        <end position="353"/>
    </location>
</feature>
<evidence type="ECO:0000256" key="2">
    <source>
        <dbReference type="SAM" id="MobiDB-lite"/>
    </source>
</evidence>
<gene>
    <name evidence="3" type="ORF">HXX76_007702</name>
</gene>
<name>A0A835VZA6_CHLIN</name>
<keyword evidence="4" id="KW-1185">Reference proteome</keyword>
<feature type="region of interest" description="Disordered" evidence="2">
    <location>
        <begin position="72"/>
        <end position="91"/>
    </location>
</feature>
<dbReference type="AlphaFoldDB" id="A0A835VZA6"/>
<proteinExistence type="predicted"/>
<feature type="region of interest" description="Disordered" evidence="2">
    <location>
        <begin position="294"/>
        <end position="441"/>
    </location>
</feature>
<comment type="caution">
    <text evidence="3">The sequence shown here is derived from an EMBL/GenBank/DDBJ whole genome shotgun (WGS) entry which is preliminary data.</text>
</comment>
<accession>A0A835VZA6</accession>
<organism evidence="3 4">
    <name type="scientific">Chlamydomonas incerta</name>
    <dbReference type="NCBI Taxonomy" id="51695"/>
    <lineage>
        <taxon>Eukaryota</taxon>
        <taxon>Viridiplantae</taxon>
        <taxon>Chlorophyta</taxon>
        <taxon>core chlorophytes</taxon>
        <taxon>Chlorophyceae</taxon>
        <taxon>CS clade</taxon>
        <taxon>Chlamydomonadales</taxon>
        <taxon>Chlamydomonadaceae</taxon>
        <taxon>Chlamydomonas</taxon>
    </lineage>
</organism>
<feature type="compositionally biased region" description="Basic residues" evidence="2">
    <location>
        <begin position="385"/>
        <end position="394"/>
    </location>
</feature>
<evidence type="ECO:0000256" key="1">
    <source>
        <dbReference type="SAM" id="Coils"/>
    </source>
</evidence>
<dbReference type="Proteomes" id="UP000650467">
    <property type="component" value="Unassembled WGS sequence"/>
</dbReference>
<feature type="compositionally biased region" description="Polar residues" evidence="2">
    <location>
        <begin position="309"/>
        <end position="341"/>
    </location>
</feature>
<protein>
    <submittedName>
        <fullName evidence="3">Uncharacterized protein</fullName>
    </submittedName>
</protein>
<feature type="compositionally biased region" description="Basic and acidic residues" evidence="2">
    <location>
        <begin position="361"/>
        <end position="379"/>
    </location>
</feature>
<reference evidence="3" key="1">
    <citation type="journal article" date="2020" name="bioRxiv">
        <title>Comparative genomics of Chlamydomonas.</title>
        <authorList>
            <person name="Craig R.J."/>
            <person name="Hasan A.R."/>
            <person name="Ness R.W."/>
            <person name="Keightley P.D."/>
        </authorList>
    </citation>
    <scope>NUCLEOTIDE SEQUENCE</scope>
    <source>
        <strain evidence="3">SAG 7.73</strain>
    </source>
</reference>
<sequence>MTSRFRVAVRAARTWWWQGESRKVFVALLLERLQLWAEEAARLQQFAEEMAALAVLAAAAEQQEALQAMTWPPPQQEIEPPPRPQQQQQWLPQQWLPSAQDMPQALPFPHFVGPSAEPTHQQEQWPGLQLVVPPAPFYPPLPIQQDHMPSQPSGWQGCLQSAPVEQQPLPSFTLWEGEQPDQPPLLQQALQAGDEDQPLQEPRRLLFMVALAATASVQQQQRQQAEHELAAAAANAAVAAEAARQKQARKEERWRQYLAQAQTQTQPQAQLPYAEQPAACCAARWSVCGGSDNVGGSGSSAAGEDGTGRSPNATTPPQQYEPSTVQLASTPQEPHPQQQCQSRRRHRGGRRVAARYQMRQRQQEREQEREREREREGQCEGRVQQSKRHRGRRGGAKEQTRRARKWQGQSLEQQGGSCGPTASPPLAASRPGGALPKTPPHPTALIALLLARQRAGVRQ</sequence>
<keyword evidence="1" id="KW-0175">Coiled coil</keyword>